<keyword evidence="4" id="KW-1185">Reference proteome</keyword>
<dbReference type="EMBL" id="QFFI01000053">
    <property type="protein sequence ID" value="PWG61039.1"/>
    <property type="molecule type" value="Genomic_DNA"/>
</dbReference>
<dbReference type="PIRSF" id="PIRSF028103">
    <property type="entry name" value="GcvR"/>
    <property type="match status" value="1"/>
</dbReference>
<dbReference type="CDD" id="cd04869">
    <property type="entry name" value="ACT_GcvR_2"/>
    <property type="match status" value="1"/>
</dbReference>
<reference evidence="3 4" key="1">
    <citation type="submission" date="2018-05" db="EMBL/GenBank/DDBJ databases">
        <title>Spiribacter halobius sp. nov., a moderately halophilic bacterium isolated from marine solar saltern.</title>
        <authorList>
            <person name="Zheng W.-S."/>
            <person name="Lu D.-C."/>
            <person name="Du Z.-J."/>
        </authorList>
    </citation>
    <scope>NUCLEOTIDE SEQUENCE [LARGE SCALE GENOMIC DNA]</scope>
    <source>
        <strain evidence="3 4">E85</strain>
    </source>
</reference>
<accession>A0A2U2MW08</accession>
<organism evidence="3 4">
    <name type="scientific">Sediminicurvatus halobius</name>
    <dbReference type="NCBI Taxonomy" id="2182432"/>
    <lineage>
        <taxon>Bacteria</taxon>
        <taxon>Pseudomonadati</taxon>
        <taxon>Pseudomonadota</taxon>
        <taxon>Gammaproteobacteria</taxon>
        <taxon>Chromatiales</taxon>
        <taxon>Ectothiorhodospiraceae</taxon>
        <taxon>Sediminicurvatus</taxon>
    </lineage>
</organism>
<dbReference type="Gene3D" id="3.30.70.260">
    <property type="match status" value="2"/>
</dbReference>
<evidence type="ECO:0000259" key="2">
    <source>
        <dbReference type="PROSITE" id="PS51671"/>
    </source>
</evidence>
<dbReference type="OrthoDB" id="5814713at2"/>
<dbReference type="PANTHER" id="PTHR34875">
    <property type="entry name" value="UPF0237 PROTEIN MJ1558"/>
    <property type="match status" value="1"/>
</dbReference>
<dbReference type="GO" id="GO:0006355">
    <property type="term" value="P:regulation of DNA-templated transcription"/>
    <property type="evidence" value="ECO:0007669"/>
    <property type="project" value="UniProtKB-UniRule"/>
</dbReference>
<dbReference type="SUPFAM" id="SSF55021">
    <property type="entry name" value="ACT-like"/>
    <property type="match status" value="2"/>
</dbReference>
<protein>
    <recommendedName>
        <fullName evidence="1">Glycine cleavage system transcriptional repressor</fullName>
    </recommendedName>
</protein>
<dbReference type="InterPro" id="IPR016867">
    <property type="entry name" value="GcvR"/>
</dbReference>
<sequence>MQNNFLVISALGEDRAGIVNELSRVISDTGCNIEDSRMTVLGGDFAIILLVEGRWNELAKLEATLPGVGRRLGLAVHAKRTTPARREGNLLPYTVEVVSIDHPGIVNQLANFFSSREINIRDMATTSYAAAHTGTPMFQVQMTVDVPAAMHIARLREDFMDFCDQLNLDAIIEPVKG</sequence>
<comment type="subcellular location">
    <subcellularLocation>
        <location evidence="1">Cytoplasm</location>
    </subcellularLocation>
</comment>
<keyword evidence="1" id="KW-0678">Repressor</keyword>
<dbReference type="InterPro" id="IPR045865">
    <property type="entry name" value="ACT-like_dom_sf"/>
</dbReference>
<keyword evidence="1" id="KW-0963">Cytoplasm</keyword>
<comment type="caution">
    <text evidence="3">The sequence shown here is derived from an EMBL/GenBank/DDBJ whole genome shotgun (WGS) entry which is preliminary data.</text>
</comment>
<gene>
    <name evidence="3" type="ORF">DEM34_18480</name>
</gene>
<dbReference type="FunFam" id="3.30.70.260:FF:000005">
    <property type="entry name" value="Glycine cleavage system transcriptional repressor"/>
    <property type="match status" value="1"/>
</dbReference>
<dbReference type="PANTHER" id="PTHR34875:SF5">
    <property type="entry name" value="GLYCINE CLEAVAGE SYSTEM TRANSCRIPTIONAL REPRESSOR"/>
    <property type="match status" value="1"/>
</dbReference>
<feature type="domain" description="ACT" evidence="2">
    <location>
        <begin position="94"/>
        <end position="177"/>
    </location>
</feature>
<dbReference type="Proteomes" id="UP000245474">
    <property type="component" value="Unassembled WGS sequence"/>
</dbReference>
<evidence type="ECO:0000313" key="4">
    <source>
        <dbReference type="Proteomes" id="UP000245474"/>
    </source>
</evidence>
<name>A0A2U2MW08_9GAMM</name>
<feature type="domain" description="ACT" evidence="2">
    <location>
        <begin position="7"/>
        <end position="83"/>
    </location>
</feature>
<dbReference type="RefSeq" id="WP_109680305.1">
    <property type="nucleotide sequence ID" value="NZ_CP086615.1"/>
</dbReference>
<dbReference type="InterPro" id="IPR002912">
    <property type="entry name" value="ACT_dom"/>
</dbReference>
<dbReference type="CDD" id="cd04893">
    <property type="entry name" value="ACT_GcvR_1"/>
    <property type="match status" value="1"/>
</dbReference>
<dbReference type="GO" id="GO:0005737">
    <property type="term" value="C:cytoplasm"/>
    <property type="evidence" value="ECO:0007669"/>
    <property type="project" value="UniProtKB-SubCell"/>
</dbReference>
<dbReference type="PROSITE" id="PS51671">
    <property type="entry name" value="ACT"/>
    <property type="match status" value="2"/>
</dbReference>
<proteinExistence type="predicted"/>
<dbReference type="Pfam" id="PF13740">
    <property type="entry name" value="ACT_6"/>
    <property type="match status" value="1"/>
</dbReference>
<dbReference type="AlphaFoldDB" id="A0A2U2MW08"/>
<evidence type="ECO:0000313" key="3">
    <source>
        <dbReference type="EMBL" id="PWG61039.1"/>
    </source>
</evidence>
<dbReference type="InterPro" id="IPR050990">
    <property type="entry name" value="UPF0237/GcvR_regulator"/>
</dbReference>
<keyword evidence="1" id="KW-0804">Transcription</keyword>
<evidence type="ECO:0000256" key="1">
    <source>
        <dbReference type="PIRNR" id="PIRNR028103"/>
    </source>
</evidence>